<proteinExistence type="predicted"/>
<evidence type="ECO:0000313" key="1">
    <source>
        <dbReference type="EMBL" id="WGK69046.1"/>
    </source>
</evidence>
<keyword evidence="2" id="KW-1185">Reference proteome</keyword>
<dbReference type="Proteomes" id="UP001228690">
    <property type="component" value="Chromosome"/>
</dbReference>
<gene>
    <name evidence="1" type="ORF">P0082_11270</name>
</gene>
<protein>
    <recommendedName>
        <fullName evidence="3">Outer membrane protein beta-barrel domain-containing protein</fullName>
    </recommendedName>
</protein>
<evidence type="ECO:0000313" key="2">
    <source>
        <dbReference type="Proteomes" id="UP001228690"/>
    </source>
</evidence>
<evidence type="ECO:0008006" key="3">
    <source>
        <dbReference type="Google" id="ProtNLM"/>
    </source>
</evidence>
<dbReference type="RefSeq" id="WP_326927234.1">
    <property type="nucleotide sequence ID" value="NZ_CP123443.1"/>
</dbReference>
<organism evidence="1 2">
    <name type="scientific">Candidatus Haliotispira prima</name>
    <dbReference type="NCBI Taxonomy" id="3034016"/>
    <lineage>
        <taxon>Bacteria</taxon>
        <taxon>Pseudomonadati</taxon>
        <taxon>Spirochaetota</taxon>
        <taxon>Spirochaetia</taxon>
        <taxon>Spirochaetales</taxon>
        <taxon>Spirochaetaceae</taxon>
        <taxon>Candidatus Haliotispira</taxon>
    </lineage>
</organism>
<reference evidence="1 2" key="1">
    <citation type="submission" date="2023-04" db="EMBL/GenBank/DDBJ databases">
        <title>Spirochaete genome identified in red abalone sample constitutes a novel genus.</title>
        <authorList>
            <person name="Sharma S.P."/>
            <person name="Purcell C.M."/>
            <person name="Hyde J.R."/>
            <person name="Severin A.J."/>
        </authorList>
    </citation>
    <scope>NUCLEOTIDE SEQUENCE [LARGE SCALE GENOMIC DNA]</scope>
    <source>
        <strain evidence="1 2">SP-2023</strain>
    </source>
</reference>
<dbReference type="EMBL" id="CP123443">
    <property type="protein sequence ID" value="WGK69046.1"/>
    <property type="molecule type" value="Genomic_DNA"/>
</dbReference>
<accession>A0ABY8MGH2</accession>
<sequence>MMSIKLRYFVLSALLVAASLPLNLYAVDIGEEAVSFEIQRDKWGLGIESSGSALTIIRPSENLLAGFPHSWAALTVHIPQTSILFGAGITGLVSSHYGINANLDLLLGAKSLTNWFELHIFLGLGASLYSLGEGKGIGLSAGLRLPLGMSFRPWNWLQIYLNLTPIVGAGLHLEDSVRLRIHLDGLLDLGVRFWF</sequence>
<name>A0ABY8MGH2_9SPIO</name>